<evidence type="ECO:0000313" key="1">
    <source>
        <dbReference type="EMBL" id="KAF5771834.1"/>
    </source>
</evidence>
<protein>
    <submittedName>
        <fullName evidence="1">Uncharacterized protein</fullName>
    </submittedName>
</protein>
<dbReference type="EMBL" id="MNCJ02000328">
    <property type="protein sequence ID" value="KAF5771834.1"/>
    <property type="molecule type" value="Genomic_DNA"/>
</dbReference>
<dbReference type="AlphaFoldDB" id="A0A9K3HAY5"/>
<reference evidence="1" key="1">
    <citation type="journal article" date="2017" name="Nature">
        <title>The sunflower genome provides insights into oil metabolism, flowering and Asterid evolution.</title>
        <authorList>
            <person name="Badouin H."/>
            <person name="Gouzy J."/>
            <person name="Grassa C.J."/>
            <person name="Murat F."/>
            <person name="Staton S.E."/>
            <person name="Cottret L."/>
            <person name="Lelandais-Briere C."/>
            <person name="Owens G.L."/>
            <person name="Carrere S."/>
            <person name="Mayjonade B."/>
            <person name="Legrand L."/>
            <person name="Gill N."/>
            <person name="Kane N.C."/>
            <person name="Bowers J.E."/>
            <person name="Hubner S."/>
            <person name="Bellec A."/>
            <person name="Berard A."/>
            <person name="Berges H."/>
            <person name="Blanchet N."/>
            <person name="Boniface M.C."/>
            <person name="Brunel D."/>
            <person name="Catrice O."/>
            <person name="Chaidir N."/>
            <person name="Claudel C."/>
            <person name="Donnadieu C."/>
            <person name="Faraut T."/>
            <person name="Fievet G."/>
            <person name="Helmstetter N."/>
            <person name="King M."/>
            <person name="Knapp S.J."/>
            <person name="Lai Z."/>
            <person name="Le Paslier M.C."/>
            <person name="Lippi Y."/>
            <person name="Lorenzon L."/>
            <person name="Mandel J.R."/>
            <person name="Marage G."/>
            <person name="Marchand G."/>
            <person name="Marquand E."/>
            <person name="Bret-Mestries E."/>
            <person name="Morien E."/>
            <person name="Nambeesan S."/>
            <person name="Nguyen T."/>
            <person name="Pegot-Espagnet P."/>
            <person name="Pouilly N."/>
            <person name="Raftis F."/>
            <person name="Sallet E."/>
            <person name="Schiex T."/>
            <person name="Thomas J."/>
            <person name="Vandecasteele C."/>
            <person name="Vares D."/>
            <person name="Vear F."/>
            <person name="Vautrin S."/>
            <person name="Crespi M."/>
            <person name="Mangin B."/>
            <person name="Burke J.M."/>
            <person name="Salse J."/>
            <person name="Munos S."/>
            <person name="Vincourt P."/>
            <person name="Rieseberg L.H."/>
            <person name="Langlade N.B."/>
        </authorList>
    </citation>
    <scope>NUCLEOTIDE SEQUENCE</scope>
    <source>
        <tissue evidence="1">Leaves</tissue>
    </source>
</reference>
<organism evidence="1 2">
    <name type="scientific">Helianthus annuus</name>
    <name type="common">Common sunflower</name>
    <dbReference type="NCBI Taxonomy" id="4232"/>
    <lineage>
        <taxon>Eukaryota</taxon>
        <taxon>Viridiplantae</taxon>
        <taxon>Streptophyta</taxon>
        <taxon>Embryophyta</taxon>
        <taxon>Tracheophyta</taxon>
        <taxon>Spermatophyta</taxon>
        <taxon>Magnoliopsida</taxon>
        <taxon>eudicotyledons</taxon>
        <taxon>Gunneridae</taxon>
        <taxon>Pentapetalae</taxon>
        <taxon>asterids</taxon>
        <taxon>campanulids</taxon>
        <taxon>Asterales</taxon>
        <taxon>Asteraceae</taxon>
        <taxon>Asteroideae</taxon>
        <taxon>Heliantheae alliance</taxon>
        <taxon>Heliantheae</taxon>
        <taxon>Helianthus</taxon>
    </lineage>
</organism>
<comment type="caution">
    <text evidence="1">The sequence shown here is derived from an EMBL/GenBank/DDBJ whole genome shotgun (WGS) entry which is preliminary data.</text>
</comment>
<evidence type="ECO:0000313" key="2">
    <source>
        <dbReference type="Proteomes" id="UP000215914"/>
    </source>
</evidence>
<keyword evidence="2" id="KW-1185">Reference proteome</keyword>
<dbReference type="Proteomes" id="UP000215914">
    <property type="component" value="Unassembled WGS sequence"/>
</dbReference>
<sequence length="52" mass="6227">MLKYRSFDDEKKRWQFQPAYLQTGLIRDIILFFSNGSKNSFKNDYVETGQMA</sequence>
<gene>
    <name evidence="1" type="ORF">HanXRQr2_Chr13g0569521</name>
</gene>
<proteinExistence type="predicted"/>
<reference evidence="1" key="2">
    <citation type="submission" date="2020-06" db="EMBL/GenBank/DDBJ databases">
        <title>Helianthus annuus Genome sequencing and assembly Release 2.</title>
        <authorList>
            <person name="Gouzy J."/>
            <person name="Langlade N."/>
            <person name="Munos S."/>
        </authorList>
    </citation>
    <scope>NUCLEOTIDE SEQUENCE</scope>
    <source>
        <tissue evidence="1">Leaves</tissue>
    </source>
</reference>
<dbReference type="Gramene" id="mRNA:HanXRQr2_Chr13g0569521">
    <property type="protein sequence ID" value="CDS:HanXRQr2_Chr13g0569521.1"/>
    <property type="gene ID" value="HanXRQr2_Chr13g0569521"/>
</dbReference>
<name>A0A9K3HAY5_HELAN</name>
<accession>A0A9K3HAY5</accession>